<dbReference type="Proteomes" id="UP000557872">
    <property type="component" value="Unassembled WGS sequence"/>
</dbReference>
<keyword evidence="3" id="KW-0804">Transcription</keyword>
<proteinExistence type="predicted"/>
<feature type="domain" description="HTH araC/xylS-type" evidence="4">
    <location>
        <begin position="287"/>
        <end position="385"/>
    </location>
</feature>
<evidence type="ECO:0000256" key="2">
    <source>
        <dbReference type="ARBA" id="ARBA00023125"/>
    </source>
</evidence>
<comment type="caution">
    <text evidence="5">The sequence shown here is derived from an EMBL/GenBank/DDBJ whole genome shotgun (WGS) entry which is preliminary data.</text>
</comment>
<dbReference type="GO" id="GO:0000976">
    <property type="term" value="F:transcription cis-regulatory region binding"/>
    <property type="evidence" value="ECO:0007669"/>
    <property type="project" value="TreeGrafter"/>
</dbReference>
<dbReference type="SUPFAM" id="SSF46689">
    <property type="entry name" value="Homeodomain-like"/>
    <property type="match status" value="2"/>
</dbReference>
<dbReference type="RefSeq" id="WP_178931789.1">
    <property type="nucleotide sequence ID" value="NZ_JACBAZ010000002.1"/>
</dbReference>
<dbReference type="InterPro" id="IPR018060">
    <property type="entry name" value="HTH_AraC"/>
</dbReference>
<reference evidence="5 6" key="1">
    <citation type="submission" date="2020-07" db="EMBL/GenBank/DDBJ databases">
        <title>Roseicoccus Jingziensis gen. nov., sp. nov., isolated from coastal seawater.</title>
        <authorList>
            <person name="Feng X."/>
        </authorList>
    </citation>
    <scope>NUCLEOTIDE SEQUENCE [LARGE SCALE GENOMIC DNA]</scope>
    <source>
        <strain evidence="5 6">N1E253</strain>
    </source>
</reference>
<dbReference type="InterPro" id="IPR046335">
    <property type="entry name" value="LacI/GalR-like_sensor"/>
</dbReference>
<dbReference type="GO" id="GO:0003700">
    <property type="term" value="F:DNA-binding transcription factor activity"/>
    <property type="evidence" value="ECO:0007669"/>
    <property type="project" value="InterPro"/>
</dbReference>
<dbReference type="PROSITE" id="PS01124">
    <property type="entry name" value="HTH_ARAC_FAMILY_2"/>
    <property type="match status" value="1"/>
</dbReference>
<evidence type="ECO:0000313" key="6">
    <source>
        <dbReference type="Proteomes" id="UP000557872"/>
    </source>
</evidence>
<dbReference type="InterPro" id="IPR028082">
    <property type="entry name" value="Peripla_BP_I"/>
</dbReference>
<dbReference type="Gene3D" id="1.10.10.60">
    <property type="entry name" value="Homeodomain-like"/>
    <property type="match status" value="1"/>
</dbReference>
<gene>
    <name evidence="5" type="ORF">HW115_06565</name>
</gene>
<keyword evidence="6" id="KW-1185">Reference proteome</keyword>
<evidence type="ECO:0000256" key="3">
    <source>
        <dbReference type="ARBA" id="ARBA00023163"/>
    </source>
</evidence>
<keyword evidence="1" id="KW-0805">Transcription regulation</keyword>
<dbReference type="AlphaFoldDB" id="A0A851GJA1"/>
<protein>
    <submittedName>
        <fullName evidence="5">DNA-binding transcriptional regulator</fullName>
    </submittedName>
</protein>
<evidence type="ECO:0000313" key="5">
    <source>
        <dbReference type="EMBL" id="NWK55265.1"/>
    </source>
</evidence>
<accession>A0A851GJA1</accession>
<dbReference type="PANTHER" id="PTHR30146">
    <property type="entry name" value="LACI-RELATED TRANSCRIPTIONAL REPRESSOR"/>
    <property type="match status" value="1"/>
</dbReference>
<dbReference type="Pfam" id="PF12833">
    <property type="entry name" value="HTH_18"/>
    <property type="match status" value="1"/>
</dbReference>
<dbReference type="SMART" id="SM00342">
    <property type="entry name" value="HTH_ARAC"/>
    <property type="match status" value="1"/>
</dbReference>
<dbReference type="SUPFAM" id="SSF53822">
    <property type="entry name" value="Periplasmic binding protein-like I"/>
    <property type="match status" value="1"/>
</dbReference>
<dbReference type="PANTHER" id="PTHR30146:SF24">
    <property type="entry name" value="XYLOSE OPERON REGULATORY PROTEIN"/>
    <property type="match status" value="1"/>
</dbReference>
<organism evidence="5 6">
    <name type="scientific">Oceaniferula marina</name>
    <dbReference type="NCBI Taxonomy" id="2748318"/>
    <lineage>
        <taxon>Bacteria</taxon>
        <taxon>Pseudomonadati</taxon>
        <taxon>Verrucomicrobiota</taxon>
        <taxon>Verrucomicrobiia</taxon>
        <taxon>Verrucomicrobiales</taxon>
        <taxon>Verrucomicrobiaceae</taxon>
        <taxon>Oceaniferula</taxon>
    </lineage>
</organism>
<dbReference type="PROSITE" id="PS00041">
    <property type="entry name" value="HTH_ARAC_FAMILY_1"/>
    <property type="match status" value="1"/>
</dbReference>
<dbReference type="InterPro" id="IPR009057">
    <property type="entry name" value="Homeodomain-like_sf"/>
</dbReference>
<name>A0A851GJA1_9BACT</name>
<keyword evidence="2 5" id="KW-0238">DNA-binding</keyword>
<dbReference type="CDD" id="cd01543">
    <property type="entry name" value="PBP1_XylR"/>
    <property type="match status" value="1"/>
</dbReference>
<evidence type="ECO:0000256" key="1">
    <source>
        <dbReference type="ARBA" id="ARBA00023015"/>
    </source>
</evidence>
<evidence type="ECO:0000259" key="4">
    <source>
        <dbReference type="PROSITE" id="PS01124"/>
    </source>
</evidence>
<dbReference type="InterPro" id="IPR018062">
    <property type="entry name" value="HTH_AraC-typ_CS"/>
</dbReference>
<dbReference type="Gene3D" id="3.40.50.2300">
    <property type="match status" value="2"/>
</dbReference>
<dbReference type="Pfam" id="PF13377">
    <property type="entry name" value="Peripla_BP_3"/>
    <property type="match status" value="1"/>
</dbReference>
<dbReference type="EMBL" id="JACBAZ010000002">
    <property type="protein sequence ID" value="NWK55265.1"/>
    <property type="molecule type" value="Genomic_DNA"/>
</dbReference>
<sequence>MKIKKIAVSVESSRAFGRGLIQGICDFAAKRDDWQLFYHESTLQMKLADWVDQHNWDGIITRITHKQDAQLLSGRGIPTVDLLGEIKHPRISTIDVDHQAVSKMALGFFLQAGFHQIAYCGYSGIYFSDKRLKAFQKEAEKHGLTVHNYSHQLSQTSSIIEREAWRENRELDLTAWIKSLPKPIAIFACNDVRALDVSSACRINNIKVPEDVIILGVDNDPLICQMGVPSISSISPNLDKHGYEGAHTLQQLIDQRSSVPLHQKIPPIQIIERPSTDLIAFNKEHVANAVRYMRKHYGQSIATEQIAEEVGVSRSLLDRDFKNELGRTVSQELTRIRLGQIKYLLQHTSLTITQIATETGFMNDSTLSSFFKTQTKLSPGKFRQISPETS</sequence>